<evidence type="ECO:0000313" key="1">
    <source>
        <dbReference type="EMBL" id="MYM23789.1"/>
    </source>
</evidence>
<name>A0A6L8K8G1_9BURK</name>
<dbReference type="AlphaFoldDB" id="A0A6L8K8G1"/>
<protein>
    <recommendedName>
        <fullName evidence="3">Tetratricopeptide repeat protein</fullName>
    </recommendedName>
</protein>
<comment type="caution">
    <text evidence="1">The sequence shown here is derived from an EMBL/GenBank/DDBJ whole genome shotgun (WGS) entry which is preliminary data.</text>
</comment>
<reference evidence="1 2" key="1">
    <citation type="submission" date="2019-12" db="EMBL/GenBank/DDBJ databases">
        <title>Novel species isolated from a subtropical stream in China.</title>
        <authorList>
            <person name="Lu H."/>
        </authorList>
    </citation>
    <scope>NUCLEOTIDE SEQUENCE [LARGE SCALE GENOMIC DNA]</scope>
    <source>
        <strain evidence="1 2">FT135W</strain>
    </source>
</reference>
<dbReference type="RefSeq" id="WP_161007279.1">
    <property type="nucleotide sequence ID" value="NZ_WWCN01000008.1"/>
</dbReference>
<dbReference type="Proteomes" id="UP000479335">
    <property type="component" value="Unassembled WGS sequence"/>
</dbReference>
<dbReference type="InterPro" id="IPR011990">
    <property type="entry name" value="TPR-like_helical_dom_sf"/>
</dbReference>
<dbReference type="EMBL" id="WWCN01000008">
    <property type="protein sequence ID" value="MYM23789.1"/>
    <property type="molecule type" value="Genomic_DNA"/>
</dbReference>
<organism evidence="1 2">
    <name type="scientific">Duganella flavida</name>
    <dbReference type="NCBI Taxonomy" id="2692175"/>
    <lineage>
        <taxon>Bacteria</taxon>
        <taxon>Pseudomonadati</taxon>
        <taxon>Pseudomonadota</taxon>
        <taxon>Betaproteobacteria</taxon>
        <taxon>Burkholderiales</taxon>
        <taxon>Oxalobacteraceae</taxon>
        <taxon>Telluria group</taxon>
        <taxon>Duganella</taxon>
    </lineage>
</organism>
<proteinExistence type="predicted"/>
<sequence length="125" mass="14294">MHGMQLVVRRRFMQAVEFLQSVRKDQPENIQAALWLYLAQEQADGTEAARSTLAALSSAKGEWWYTPVIDYYLGKTDANEAKDRAKAKGSPRHLCEASRFIGLKEMIDETGAKADRRDWTVDWCK</sequence>
<accession>A0A6L8K8G1</accession>
<dbReference type="Gene3D" id="1.25.40.10">
    <property type="entry name" value="Tetratricopeptide repeat domain"/>
    <property type="match status" value="1"/>
</dbReference>
<gene>
    <name evidence="1" type="ORF">GTP46_14135</name>
</gene>
<dbReference type="SUPFAM" id="SSF48452">
    <property type="entry name" value="TPR-like"/>
    <property type="match status" value="1"/>
</dbReference>
<keyword evidence="2" id="KW-1185">Reference proteome</keyword>
<evidence type="ECO:0008006" key="3">
    <source>
        <dbReference type="Google" id="ProtNLM"/>
    </source>
</evidence>
<evidence type="ECO:0000313" key="2">
    <source>
        <dbReference type="Proteomes" id="UP000479335"/>
    </source>
</evidence>